<evidence type="ECO:0000313" key="7">
    <source>
        <dbReference type="Proteomes" id="UP001219355"/>
    </source>
</evidence>
<protein>
    <recommendedName>
        <fullName evidence="5">Protein kinase domain-containing protein</fullName>
    </recommendedName>
</protein>
<gene>
    <name evidence="6" type="ORF">PRK78_006345</name>
</gene>
<keyword evidence="7" id="KW-1185">Reference proteome</keyword>
<dbReference type="PROSITE" id="PS50088">
    <property type="entry name" value="ANK_REPEAT"/>
    <property type="match status" value="1"/>
</dbReference>
<dbReference type="InterPro" id="IPR002110">
    <property type="entry name" value="Ankyrin_rpt"/>
</dbReference>
<sequence>MEMSARDAEIEKILLWISAISFSQKHIDVLETVQPGTAQWLLRNETFRDWVKGAVDVLWCPGIPGAGKITPSCILLPNEDRELAVTKTLLRWGADVNVKDGDGWSVLMSAVRGGRVGIIRMLIEGGVDVSAATAREDNALSLATRNGQGEIANCLADAGAILLANDIGQRASATGPRKGLQNIVRRLSKGYAALPARELQRQEHAHPSARECNELTESTEQSMIFSEDLDSLDSARVFERRYEIVRDLDEGRFARVYLCRSKVKNVRYAAKCFKPHHASIKNEIIALTELHHQNILRMINLIADGDMKPMYPVLEMTCEGELFDFIVERGKLSEPESRSVFTQLFSALEFLHGQGWIHCDIKPENILLRDKIPAIKLCHSGLMTYVGLGGTCSALAGTPRYVAPEVLARSVDRSYSFPVDIWSAGVVLYICLCGFPPFSDELYSEDSPYTLGQQILGGRFDYPSPYWDFVDNRALDLIDSMLNTDPTTRFTVSQCLNHGWIKMTWDFGSIID</sequence>
<evidence type="ECO:0000256" key="3">
    <source>
        <dbReference type="ARBA" id="ARBA00022840"/>
    </source>
</evidence>
<name>A0AAF0DLK9_9EURO</name>
<dbReference type="Pfam" id="PF24883">
    <property type="entry name" value="NPHP3_N"/>
    <property type="match status" value="1"/>
</dbReference>
<dbReference type="PROSITE" id="PS50011">
    <property type="entry name" value="PROTEIN_KINASE_DOM"/>
    <property type="match status" value="1"/>
</dbReference>
<dbReference type="PANTHER" id="PTHR24347">
    <property type="entry name" value="SERINE/THREONINE-PROTEIN KINASE"/>
    <property type="match status" value="1"/>
</dbReference>
<organism evidence="6 7">
    <name type="scientific">Emydomyces testavorans</name>
    <dbReference type="NCBI Taxonomy" id="2070801"/>
    <lineage>
        <taxon>Eukaryota</taxon>
        <taxon>Fungi</taxon>
        <taxon>Dikarya</taxon>
        <taxon>Ascomycota</taxon>
        <taxon>Pezizomycotina</taxon>
        <taxon>Eurotiomycetes</taxon>
        <taxon>Eurotiomycetidae</taxon>
        <taxon>Onygenales</taxon>
        <taxon>Nannizziopsiaceae</taxon>
        <taxon>Emydomyces</taxon>
    </lineage>
</organism>
<dbReference type="SMART" id="SM00220">
    <property type="entry name" value="S_TKc"/>
    <property type="match status" value="1"/>
</dbReference>
<dbReference type="GO" id="GO:0004672">
    <property type="term" value="F:protein kinase activity"/>
    <property type="evidence" value="ECO:0007669"/>
    <property type="project" value="InterPro"/>
</dbReference>
<dbReference type="Gene3D" id="1.25.40.20">
    <property type="entry name" value="Ankyrin repeat-containing domain"/>
    <property type="match status" value="1"/>
</dbReference>
<dbReference type="SUPFAM" id="SSF56112">
    <property type="entry name" value="Protein kinase-like (PK-like)"/>
    <property type="match status" value="1"/>
</dbReference>
<proteinExistence type="predicted"/>
<dbReference type="InterPro" id="IPR036770">
    <property type="entry name" value="Ankyrin_rpt-contain_sf"/>
</dbReference>
<keyword evidence="4" id="KW-0040">ANK repeat</keyword>
<dbReference type="AlphaFoldDB" id="A0AAF0DLK9"/>
<evidence type="ECO:0000256" key="1">
    <source>
        <dbReference type="ARBA" id="ARBA00022737"/>
    </source>
</evidence>
<dbReference type="FunFam" id="1.10.510.10:FF:000571">
    <property type="entry name" value="Maternal embryonic leucine zipper kinase"/>
    <property type="match status" value="1"/>
</dbReference>
<dbReference type="Pfam" id="PF00069">
    <property type="entry name" value="Pkinase"/>
    <property type="match status" value="1"/>
</dbReference>
<dbReference type="SMART" id="SM00248">
    <property type="entry name" value="ANK"/>
    <property type="match status" value="2"/>
</dbReference>
<dbReference type="PROSITE" id="PS50297">
    <property type="entry name" value="ANK_REP_REGION"/>
    <property type="match status" value="1"/>
</dbReference>
<keyword evidence="3" id="KW-0067">ATP-binding</keyword>
<dbReference type="Pfam" id="PF12796">
    <property type="entry name" value="Ank_2"/>
    <property type="match status" value="1"/>
</dbReference>
<dbReference type="Proteomes" id="UP001219355">
    <property type="component" value="Chromosome 4"/>
</dbReference>
<dbReference type="InterPro" id="IPR000719">
    <property type="entry name" value="Prot_kinase_dom"/>
</dbReference>
<dbReference type="InterPro" id="IPR056884">
    <property type="entry name" value="NPHP3-like_N"/>
</dbReference>
<dbReference type="InterPro" id="IPR011009">
    <property type="entry name" value="Kinase-like_dom_sf"/>
</dbReference>
<keyword evidence="1" id="KW-0677">Repeat</keyword>
<feature type="repeat" description="ANK" evidence="4">
    <location>
        <begin position="102"/>
        <end position="134"/>
    </location>
</feature>
<keyword evidence="2" id="KW-0547">Nucleotide-binding</keyword>
<reference evidence="6" key="1">
    <citation type="submission" date="2023-03" db="EMBL/GenBank/DDBJ databases">
        <title>Emydomyces testavorans Genome Sequence.</title>
        <authorList>
            <person name="Hoyer L."/>
        </authorList>
    </citation>
    <scope>NUCLEOTIDE SEQUENCE</scope>
    <source>
        <strain evidence="6">16-2883</strain>
    </source>
</reference>
<accession>A0AAF0DLK9</accession>
<dbReference type="Gene3D" id="1.10.510.10">
    <property type="entry name" value="Transferase(Phosphotransferase) domain 1"/>
    <property type="match status" value="1"/>
</dbReference>
<dbReference type="GO" id="GO:0005524">
    <property type="term" value="F:ATP binding"/>
    <property type="evidence" value="ECO:0007669"/>
    <property type="project" value="UniProtKB-KW"/>
</dbReference>
<evidence type="ECO:0000256" key="2">
    <source>
        <dbReference type="ARBA" id="ARBA00022741"/>
    </source>
</evidence>
<evidence type="ECO:0000259" key="5">
    <source>
        <dbReference type="PROSITE" id="PS50011"/>
    </source>
</evidence>
<feature type="domain" description="Protein kinase" evidence="5">
    <location>
        <begin position="242"/>
        <end position="501"/>
    </location>
</feature>
<evidence type="ECO:0000313" key="6">
    <source>
        <dbReference type="EMBL" id="WEW60857.1"/>
    </source>
</evidence>
<evidence type="ECO:0000256" key="4">
    <source>
        <dbReference type="PROSITE-ProRule" id="PRU00023"/>
    </source>
</evidence>
<dbReference type="EMBL" id="CP120630">
    <property type="protein sequence ID" value="WEW60857.1"/>
    <property type="molecule type" value="Genomic_DNA"/>
</dbReference>
<dbReference type="SUPFAM" id="SSF48403">
    <property type="entry name" value="Ankyrin repeat"/>
    <property type="match status" value="1"/>
</dbReference>